<proteinExistence type="predicted"/>
<dbReference type="InterPro" id="IPR003018">
    <property type="entry name" value="GAF"/>
</dbReference>
<name>A0ABW6H5B4_9ACTN</name>
<dbReference type="GO" id="GO:0004722">
    <property type="term" value="F:protein serine/threonine phosphatase activity"/>
    <property type="evidence" value="ECO:0007669"/>
    <property type="project" value="UniProtKB-EC"/>
</dbReference>
<gene>
    <name evidence="5" type="ORF">ACFW88_13625</name>
</gene>
<evidence type="ECO:0000256" key="2">
    <source>
        <dbReference type="SAM" id="MobiDB-lite"/>
    </source>
</evidence>
<keyword evidence="6" id="KW-1185">Reference proteome</keyword>
<feature type="region of interest" description="Disordered" evidence="2">
    <location>
        <begin position="1"/>
        <end position="67"/>
    </location>
</feature>
<dbReference type="Pfam" id="PF01590">
    <property type="entry name" value="GAF"/>
    <property type="match status" value="1"/>
</dbReference>
<dbReference type="PANTHER" id="PTHR43156:SF2">
    <property type="entry name" value="STAGE II SPORULATION PROTEIN E"/>
    <property type="match status" value="1"/>
</dbReference>
<dbReference type="SMART" id="SM00065">
    <property type="entry name" value="GAF"/>
    <property type="match status" value="1"/>
</dbReference>
<dbReference type="EMBL" id="JBHYTS010000017">
    <property type="protein sequence ID" value="MFE1751566.1"/>
    <property type="molecule type" value="Genomic_DNA"/>
</dbReference>
<evidence type="ECO:0000259" key="3">
    <source>
        <dbReference type="SMART" id="SM00065"/>
    </source>
</evidence>
<dbReference type="Proteomes" id="UP001599756">
    <property type="component" value="Unassembled WGS sequence"/>
</dbReference>
<protein>
    <submittedName>
        <fullName evidence="5">PP2C family protein-serine/threonine phosphatase</fullName>
        <ecNumber evidence="5">3.1.3.16</ecNumber>
    </submittedName>
</protein>
<dbReference type="PANTHER" id="PTHR43156">
    <property type="entry name" value="STAGE II SPORULATION PROTEIN E-RELATED"/>
    <property type="match status" value="1"/>
</dbReference>
<organism evidence="5 6">
    <name type="scientific">Streptomyces anandii</name>
    <dbReference type="NCBI Taxonomy" id="285454"/>
    <lineage>
        <taxon>Bacteria</taxon>
        <taxon>Bacillati</taxon>
        <taxon>Actinomycetota</taxon>
        <taxon>Actinomycetes</taxon>
        <taxon>Kitasatosporales</taxon>
        <taxon>Streptomycetaceae</taxon>
        <taxon>Streptomyces</taxon>
    </lineage>
</organism>
<feature type="compositionally biased region" description="Pro residues" evidence="2">
    <location>
        <begin position="20"/>
        <end position="36"/>
    </location>
</feature>
<evidence type="ECO:0000313" key="5">
    <source>
        <dbReference type="EMBL" id="MFE1751566.1"/>
    </source>
</evidence>
<sequence>MTGHHIVARGIRPRTARPARPGPPTPPAGPDGPPQPAATGPTRKATTLRNTERSQPGDPASAAPHRRRSYFSPAADAIGSELDLHLTGRHVVHALAPGFCDAASVYLLQRWLVQEQPGRTADPPQIEARRLALRIGSDATEQWDRLLPVGEVLVFPRGTPYARAVATGQTQLLDGVDGHTFERLRRTGPGDAGVTALLHSASFLIVPLRLRGTAVGFIACTRGAGKEPFTHGEAVAVESLGARACVALDNARRYERERRTALAIRRSLLPDTGQTFESCRVAHGYRPAGQDNVIGGDWYDVLPRPGRRLAMIVGDAMGHGPESAVAMIQLRTAVRTLAALDLGPAELMDRLDTVAGDTPGASFATCMYAEWDADLRTCTFVGAGHPPPLVRGPGGPAVRVDLASAGLPLGLGTGRYEPTVLHLSEPTLLLLYSDGLVESRTSDIDEGITRLAGALDTGAESGPDLARPDGLPELCRRLLEDSAAADGADDRTLLLAELTPGKN</sequence>
<dbReference type="SUPFAM" id="SSF55781">
    <property type="entry name" value="GAF domain-like"/>
    <property type="match status" value="1"/>
</dbReference>
<dbReference type="EC" id="3.1.3.16" evidence="5"/>
<dbReference type="SUPFAM" id="SSF81606">
    <property type="entry name" value="PP2C-like"/>
    <property type="match status" value="1"/>
</dbReference>
<dbReference type="InterPro" id="IPR052016">
    <property type="entry name" value="Bact_Sigma-Reg"/>
</dbReference>
<dbReference type="Gene3D" id="3.30.450.40">
    <property type="match status" value="1"/>
</dbReference>
<dbReference type="Pfam" id="PF07228">
    <property type="entry name" value="SpoIIE"/>
    <property type="match status" value="1"/>
</dbReference>
<keyword evidence="1 5" id="KW-0378">Hydrolase</keyword>
<feature type="domain" description="PPM-type phosphatase" evidence="4">
    <location>
        <begin position="276"/>
        <end position="498"/>
    </location>
</feature>
<dbReference type="InterPro" id="IPR029016">
    <property type="entry name" value="GAF-like_dom_sf"/>
</dbReference>
<dbReference type="InterPro" id="IPR036457">
    <property type="entry name" value="PPM-type-like_dom_sf"/>
</dbReference>
<dbReference type="InterPro" id="IPR001932">
    <property type="entry name" value="PPM-type_phosphatase-like_dom"/>
</dbReference>
<evidence type="ECO:0000259" key="4">
    <source>
        <dbReference type="SMART" id="SM00331"/>
    </source>
</evidence>
<dbReference type="SMART" id="SM00331">
    <property type="entry name" value="PP2C_SIG"/>
    <property type="match status" value="1"/>
</dbReference>
<accession>A0ABW6H5B4</accession>
<feature type="domain" description="GAF" evidence="3">
    <location>
        <begin position="83"/>
        <end position="258"/>
    </location>
</feature>
<dbReference type="Gene3D" id="3.60.40.10">
    <property type="entry name" value="PPM-type phosphatase domain"/>
    <property type="match status" value="1"/>
</dbReference>
<evidence type="ECO:0000313" key="6">
    <source>
        <dbReference type="Proteomes" id="UP001599756"/>
    </source>
</evidence>
<dbReference type="RefSeq" id="WP_381841123.1">
    <property type="nucleotide sequence ID" value="NZ_JBHYTS010000017.1"/>
</dbReference>
<evidence type="ECO:0000256" key="1">
    <source>
        <dbReference type="ARBA" id="ARBA00022801"/>
    </source>
</evidence>
<reference evidence="5 6" key="1">
    <citation type="submission" date="2024-09" db="EMBL/GenBank/DDBJ databases">
        <title>The Natural Products Discovery Center: Release of the First 8490 Sequenced Strains for Exploring Actinobacteria Biosynthetic Diversity.</title>
        <authorList>
            <person name="Kalkreuter E."/>
            <person name="Kautsar S.A."/>
            <person name="Yang D."/>
            <person name="Bader C.D."/>
            <person name="Teijaro C.N."/>
            <person name="Fluegel L."/>
            <person name="Davis C.M."/>
            <person name="Simpson J.R."/>
            <person name="Lauterbach L."/>
            <person name="Steele A.D."/>
            <person name="Gui C."/>
            <person name="Meng S."/>
            <person name="Li G."/>
            <person name="Viehrig K."/>
            <person name="Ye F."/>
            <person name="Su P."/>
            <person name="Kiefer A.F."/>
            <person name="Nichols A."/>
            <person name="Cepeda A.J."/>
            <person name="Yan W."/>
            <person name="Fan B."/>
            <person name="Jiang Y."/>
            <person name="Adhikari A."/>
            <person name="Zheng C.-J."/>
            <person name="Schuster L."/>
            <person name="Cowan T.M."/>
            <person name="Smanski M.J."/>
            <person name="Chevrette M.G."/>
            <person name="De Carvalho L.P.S."/>
            <person name="Shen B."/>
        </authorList>
    </citation>
    <scope>NUCLEOTIDE SEQUENCE [LARGE SCALE GENOMIC DNA]</scope>
    <source>
        <strain evidence="5 6">NPDC059500</strain>
    </source>
</reference>
<comment type="caution">
    <text evidence="5">The sequence shown here is derived from an EMBL/GenBank/DDBJ whole genome shotgun (WGS) entry which is preliminary data.</text>
</comment>